<sequence length="206" mass="24212">MPKAIDGVLNEFNDVMLPKLPKRLLTRKEKDHKIELEQGAKPSTMGPYKMTPPELEELMRQLKELLNTGFIQPFKAPYGTLELFQNMHDGSICMCINYQALNKVMIKNKYPIPLIVNLVDQLGRAWYFTKLDLRLNYYQIRIVGRSEPKTMCVTRYGFYEFLVMPYELTNAPVTFYILMNKIFRSFLDKFVVIYLDNIIVYSNTLE</sequence>
<dbReference type="Gene3D" id="3.10.10.10">
    <property type="entry name" value="HIV Type 1 Reverse Transcriptase, subunit A, domain 1"/>
    <property type="match status" value="1"/>
</dbReference>
<comment type="caution">
    <text evidence="2">The sequence shown here is derived from an EMBL/GenBank/DDBJ whole genome shotgun (WGS) entry which is preliminary data.</text>
</comment>
<dbReference type="AlphaFoldDB" id="A0A438KFP1"/>
<evidence type="ECO:0000313" key="2">
    <source>
        <dbReference type="EMBL" id="RVX20017.1"/>
    </source>
</evidence>
<dbReference type="CDD" id="cd01647">
    <property type="entry name" value="RT_LTR"/>
    <property type="match status" value="1"/>
</dbReference>
<dbReference type="PANTHER" id="PTHR24559">
    <property type="entry name" value="TRANSPOSON TY3-I GAG-POL POLYPROTEIN"/>
    <property type="match status" value="1"/>
</dbReference>
<gene>
    <name evidence="2" type="primary">RRPO_96</name>
    <name evidence="2" type="ORF">CK203_004728</name>
</gene>
<keyword evidence="2" id="KW-0808">Transferase</keyword>
<dbReference type="InterPro" id="IPR053134">
    <property type="entry name" value="RNA-dir_DNA_polymerase"/>
</dbReference>
<dbReference type="EMBL" id="QGNW01000007">
    <property type="protein sequence ID" value="RVX20017.1"/>
    <property type="molecule type" value="Genomic_DNA"/>
</dbReference>
<name>A0A438KFP1_VITVI</name>
<organism evidence="2 3">
    <name type="scientific">Vitis vinifera</name>
    <name type="common">Grape</name>
    <dbReference type="NCBI Taxonomy" id="29760"/>
    <lineage>
        <taxon>Eukaryota</taxon>
        <taxon>Viridiplantae</taxon>
        <taxon>Streptophyta</taxon>
        <taxon>Embryophyta</taxon>
        <taxon>Tracheophyta</taxon>
        <taxon>Spermatophyta</taxon>
        <taxon>Magnoliopsida</taxon>
        <taxon>eudicotyledons</taxon>
        <taxon>Gunneridae</taxon>
        <taxon>Pentapetalae</taxon>
        <taxon>rosids</taxon>
        <taxon>Vitales</taxon>
        <taxon>Vitaceae</taxon>
        <taxon>Viteae</taxon>
        <taxon>Vitis</taxon>
    </lineage>
</organism>
<dbReference type="GO" id="GO:0003964">
    <property type="term" value="F:RNA-directed DNA polymerase activity"/>
    <property type="evidence" value="ECO:0007669"/>
    <property type="project" value="UniProtKB-KW"/>
</dbReference>
<dbReference type="InterPro" id="IPR043502">
    <property type="entry name" value="DNA/RNA_pol_sf"/>
</dbReference>
<keyword evidence="2" id="KW-0548">Nucleotidyltransferase</keyword>
<dbReference type="Pfam" id="PF00078">
    <property type="entry name" value="RVT_1"/>
    <property type="match status" value="1"/>
</dbReference>
<accession>A0A438KFP1</accession>
<reference evidence="2 3" key="1">
    <citation type="journal article" date="2018" name="PLoS Genet.">
        <title>Population sequencing reveals clonal diversity and ancestral inbreeding in the grapevine cultivar Chardonnay.</title>
        <authorList>
            <person name="Roach M.J."/>
            <person name="Johnson D.L."/>
            <person name="Bohlmann J."/>
            <person name="van Vuuren H.J."/>
            <person name="Jones S.J."/>
            <person name="Pretorius I.S."/>
            <person name="Schmidt S.A."/>
            <person name="Borneman A.R."/>
        </authorList>
    </citation>
    <scope>NUCLEOTIDE SEQUENCE [LARGE SCALE GENOMIC DNA]</scope>
    <source>
        <strain evidence="3">cv. Chardonnay</strain>
        <tissue evidence="2">Leaf</tissue>
    </source>
</reference>
<keyword evidence="2" id="KW-0695">RNA-directed DNA polymerase</keyword>
<dbReference type="InterPro" id="IPR043128">
    <property type="entry name" value="Rev_trsase/Diguanyl_cyclase"/>
</dbReference>
<feature type="domain" description="Reverse transcriptase" evidence="1">
    <location>
        <begin position="93"/>
        <end position="205"/>
    </location>
</feature>
<dbReference type="Gene3D" id="3.30.70.270">
    <property type="match status" value="1"/>
</dbReference>
<evidence type="ECO:0000259" key="1">
    <source>
        <dbReference type="Pfam" id="PF00078"/>
    </source>
</evidence>
<dbReference type="PANTHER" id="PTHR24559:SF436">
    <property type="entry name" value="RNA-DIRECTED DNA POLYMERASE HOMOLOG"/>
    <property type="match status" value="1"/>
</dbReference>
<proteinExistence type="predicted"/>
<dbReference type="SUPFAM" id="SSF56672">
    <property type="entry name" value="DNA/RNA polymerases"/>
    <property type="match status" value="1"/>
</dbReference>
<evidence type="ECO:0000313" key="3">
    <source>
        <dbReference type="Proteomes" id="UP000288805"/>
    </source>
</evidence>
<dbReference type="InterPro" id="IPR000477">
    <property type="entry name" value="RT_dom"/>
</dbReference>
<protein>
    <submittedName>
        <fullName evidence="2">RNA-directed DNA polymerase-like</fullName>
    </submittedName>
</protein>
<dbReference type="Proteomes" id="UP000288805">
    <property type="component" value="Unassembled WGS sequence"/>
</dbReference>